<dbReference type="InterPro" id="IPR035952">
    <property type="entry name" value="Rhomboid-like_sf"/>
</dbReference>
<dbReference type="GO" id="GO:0004252">
    <property type="term" value="F:serine-type endopeptidase activity"/>
    <property type="evidence" value="ECO:0007669"/>
    <property type="project" value="InterPro"/>
</dbReference>
<comment type="similarity">
    <text evidence="2">Belongs to the peptidase S54 family.</text>
</comment>
<evidence type="ECO:0000256" key="3">
    <source>
        <dbReference type="ARBA" id="ARBA00022692"/>
    </source>
</evidence>
<keyword evidence="5 7" id="KW-1133">Transmembrane helix</keyword>
<feature type="domain" description="Peptidase S54 rhomboid" evidence="8">
    <location>
        <begin position="222"/>
        <end position="389"/>
    </location>
</feature>
<dbReference type="GO" id="GO:0006465">
    <property type="term" value="P:signal peptide processing"/>
    <property type="evidence" value="ECO:0007669"/>
    <property type="project" value="TreeGrafter"/>
</dbReference>
<comment type="caution">
    <text evidence="9">The sequence shown here is derived from an EMBL/GenBank/DDBJ whole genome shotgun (WGS) entry which is preliminary data.</text>
</comment>
<feature type="transmembrane region" description="Helical" evidence="7">
    <location>
        <begin position="236"/>
        <end position="254"/>
    </location>
</feature>
<accession>A0AAD7E220</accession>
<gene>
    <name evidence="9" type="ORF">GGX14DRAFT_424973</name>
</gene>
<evidence type="ECO:0000256" key="4">
    <source>
        <dbReference type="ARBA" id="ARBA00022801"/>
    </source>
</evidence>
<dbReference type="InterPro" id="IPR050925">
    <property type="entry name" value="Rhomboid_protease_S54"/>
</dbReference>
<dbReference type="Pfam" id="PF01694">
    <property type="entry name" value="Rhomboid"/>
    <property type="match status" value="1"/>
</dbReference>
<dbReference type="PANTHER" id="PTHR43731">
    <property type="entry name" value="RHOMBOID PROTEASE"/>
    <property type="match status" value="1"/>
</dbReference>
<dbReference type="SUPFAM" id="SSF144091">
    <property type="entry name" value="Rhomboid-like"/>
    <property type="match status" value="1"/>
</dbReference>
<evidence type="ECO:0000259" key="8">
    <source>
        <dbReference type="Pfam" id="PF01694"/>
    </source>
</evidence>
<dbReference type="Gene3D" id="1.20.1540.10">
    <property type="entry name" value="Rhomboid-like"/>
    <property type="match status" value="1"/>
</dbReference>
<comment type="subcellular location">
    <subcellularLocation>
        <location evidence="1">Membrane</location>
        <topology evidence="1">Multi-pass membrane protein</topology>
    </subcellularLocation>
</comment>
<organism evidence="9 10">
    <name type="scientific">Mycena pura</name>
    <dbReference type="NCBI Taxonomy" id="153505"/>
    <lineage>
        <taxon>Eukaryota</taxon>
        <taxon>Fungi</taxon>
        <taxon>Dikarya</taxon>
        <taxon>Basidiomycota</taxon>
        <taxon>Agaricomycotina</taxon>
        <taxon>Agaricomycetes</taxon>
        <taxon>Agaricomycetidae</taxon>
        <taxon>Agaricales</taxon>
        <taxon>Marasmiineae</taxon>
        <taxon>Mycenaceae</taxon>
        <taxon>Mycena</taxon>
    </lineage>
</organism>
<feature type="transmembrane region" description="Helical" evidence="7">
    <location>
        <begin position="274"/>
        <end position="294"/>
    </location>
</feature>
<reference evidence="9" key="1">
    <citation type="submission" date="2023-03" db="EMBL/GenBank/DDBJ databases">
        <title>Massive genome expansion in bonnet fungi (Mycena s.s.) driven by repeated elements and novel gene families across ecological guilds.</title>
        <authorList>
            <consortium name="Lawrence Berkeley National Laboratory"/>
            <person name="Harder C.B."/>
            <person name="Miyauchi S."/>
            <person name="Viragh M."/>
            <person name="Kuo A."/>
            <person name="Thoen E."/>
            <person name="Andreopoulos B."/>
            <person name="Lu D."/>
            <person name="Skrede I."/>
            <person name="Drula E."/>
            <person name="Henrissat B."/>
            <person name="Morin E."/>
            <person name="Kohler A."/>
            <person name="Barry K."/>
            <person name="LaButti K."/>
            <person name="Morin E."/>
            <person name="Salamov A."/>
            <person name="Lipzen A."/>
            <person name="Mereny Z."/>
            <person name="Hegedus B."/>
            <person name="Baldrian P."/>
            <person name="Stursova M."/>
            <person name="Weitz H."/>
            <person name="Taylor A."/>
            <person name="Grigoriev I.V."/>
            <person name="Nagy L.G."/>
            <person name="Martin F."/>
            <person name="Kauserud H."/>
        </authorList>
    </citation>
    <scope>NUCLEOTIDE SEQUENCE</scope>
    <source>
        <strain evidence="9">9144</strain>
    </source>
</reference>
<name>A0AAD7E220_9AGAR</name>
<evidence type="ECO:0000313" key="9">
    <source>
        <dbReference type="EMBL" id="KAJ7224287.1"/>
    </source>
</evidence>
<proteinExistence type="inferred from homology"/>
<dbReference type="InterPro" id="IPR022764">
    <property type="entry name" value="Peptidase_S54_rhomboid_dom"/>
</dbReference>
<feature type="transmembrane region" description="Helical" evidence="7">
    <location>
        <begin position="315"/>
        <end position="334"/>
    </location>
</feature>
<dbReference type="AlphaFoldDB" id="A0AAD7E220"/>
<keyword evidence="6 7" id="KW-0472">Membrane</keyword>
<dbReference type="GO" id="GO:0016020">
    <property type="term" value="C:membrane"/>
    <property type="evidence" value="ECO:0007669"/>
    <property type="project" value="UniProtKB-SubCell"/>
</dbReference>
<protein>
    <recommendedName>
        <fullName evidence="8">Peptidase S54 rhomboid domain-containing protein</fullName>
    </recommendedName>
</protein>
<evidence type="ECO:0000256" key="2">
    <source>
        <dbReference type="ARBA" id="ARBA00009045"/>
    </source>
</evidence>
<keyword evidence="10" id="KW-1185">Reference proteome</keyword>
<keyword evidence="4" id="KW-0378">Hydrolase</keyword>
<keyword evidence="3 7" id="KW-0812">Transmembrane</keyword>
<dbReference type="PANTHER" id="PTHR43731:SF14">
    <property type="entry name" value="PRESENILIN-ASSOCIATED RHOMBOID-LIKE PROTEIN, MITOCHONDRIAL"/>
    <property type="match status" value="1"/>
</dbReference>
<evidence type="ECO:0000313" key="10">
    <source>
        <dbReference type="Proteomes" id="UP001219525"/>
    </source>
</evidence>
<sequence length="417" mass="46353">MLRLRAVARYKPCLSAPSPLRVRSHLLPCKSSGSLPFTQHYQRLRLVSSLLHTSCVRSNPRPSEPTLDLEQDSTRRTPNAIRNAVLFAGFVAFDVYLWAATRTNSDTGGWVKRIARQRGSAEGIENSAITRARKFEFKEKLERWTLRVVRTVGGLPQILRVAIGEGTINIANRILQAPDALKVCWGICAINGAVYLAWKVPRLSRFMLRNFQHHPLSGRSRTLLTSVFSHSSFMHLFFNCFALNGFGYAAGYYLTTQQNTGPSELLESTSALHFLAFFVSAGLFASLASHIVSVKAYDSVVRALAKSAPRPRLRASLGASGAIYSCVTLTALAYPDLHINILFVPVDIPIQYGVGGLMLLDMIGFIRGWRLFDHIAHLGGALFGAWYYMYGPRLWDAWRAASANVFGGKPKAQQRIH</sequence>
<evidence type="ECO:0000256" key="6">
    <source>
        <dbReference type="ARBA" id="ARBA00023136"/>
    </source>
</evidence>
<evidence type="ECO:0000256" key="1">
    <source>
        <dbReference type="ARBA" id="ARBA00004141"/>
    </source>
</evidence>
<evidence type="ECO:0000256" key="5">
    <source>
        <dbReference type="ARBA" id="ARBA00022989"/>
    </source>
</evidence>
<evidence type="ECO:0000256" key="7">
    <source>
        <dbReference type="SAM" id="Phobius"/>
    </source>
</evidence>
<dbReference type="EMBL" id="JARJCW010000005">
    <property type="protein sequence ID" value="KAJ7224287.1"/>
    <property type="molecule type" value="Genomic_DNA"/>
</dbReference>
<dbReference type="Proteomes" id="UP001219525">
    <property type="component" value="Unassembled WGS sequence"/>
</dbReference>